<feature type="compositionally biased region" description="Low complexity" evidence="9">
    <location>
        <begin position="639"/>
        <end position="673"/>
    </location>
</feature>
<feature type="compositionally biased region" description="Basic residues" evidence="9">
    <location>
        <begin position="692"/>
        <end position="705"/>
    </location>
</feature>
<feature type="compositionally biased region" description="Pro residues" evidence="9">
    <location>
        <begin position="1269"/>
        <end position="1278"/>
    </location>
</feature>
<evidence type="ECO:0000256" key="9">
    <source>
        <dbReference type="SAM" id="MobiDB-lite"/>
    </source>
</evidence>
<evidence type="ECO:0000256" key="4">
    <source>
        <dbReference type="ARBA" id="ARBA00022741"/>
    </source>
</evidence>
<evidence type="ECO:0000259" key="10">
    <source>
        <dbReference type="PROSITE" id="PS50011"/>
    </source>
</evidence>
<accession>A0ABQ7GBH3</accession>
<feature type="compositionally biased region" description="Low complexity" evidence="9">
    <location>
        <begin position="973"/>
        <end position="992"/>
    </location>
</feature>
<feature type="compositionally biased region" description="Gly residues" evidence="9">
    <location>
        <begin position="769"/>
        <end position="778"/>
    </location>
</feature>
<feature type="region of interest" description="Disordered" evidence="9">
    <location>
        <begin position="594"/>
        <end position="715"/>
    </location>
</feature>
<feature type="region of interest" description="Disordered" evidence="9">
    <location>
        <begin position="1126"/>
        <end position="1192"/>
    </location>
</feature>
<gene>
    <name evidence="11" type="ORF">DUNSADRAFT_12329</name>
</gene>
<feature type="domain" description="Protein kinase" evidence="10">
    <location>
        <begin position="293"/>
        <end position="589"/>
    </location>
</feature>
<organism evidence="11 12">
    <name type="scientific">Dunaliella salina</name>
    <name type="common">Green alga</name>
    <name type="synonym">Protococcus salinus</name>
    <dbReference type="NCBI Taxonomy" id="3046"/>
    <lineage>
        <taxon>Eukaryota</taxon>
        <taxon>Viridiplantae</taxon>
        <taxon>Chlorophyta</taxon>
        <taxon>core chlorophytes</taxon>
        <taxon>Chlorophyceae</taxon>
        <taxon>CS clade</taxon>
        <taxon>Chlamydomonadales</taxon>
        <taxon>Dunaliellaceae</taxon>
        <taxon>Dunaliella</taxon>
    </lineage>
</organism>
<keyword evidence="2" id="KW-0723">Serine/threonine-protein kinase</keyword>
<evidence type="ECO:0000256" key="1">
    <source>
        <dbReference type="ARBA" id="ARBA00008867"/>
    </source>
</evidence>
<dbReference type="InterPro" id="IPR011009">
    <property type="entry name" value="Kinase-like_dom_sf"/>
</dbReference>
<feature type="compositionally biased region" description="Basic and acidic residues" evidence="9">
    <location>
        <begin position="678"/>
        <end position="688"/>
    </location>
</feature>
<feature type="region of interest" description="Disordered" evidence="9">
    <location>
        <begin position="749"/>
        <end position="784"/>
    </location>
</feature>
<keyword evidence="6 7" id="KW-0067">ATP-binding</keyword>
<feature type="compositionally biased region" description="Low complexity" evidence="9">
    <location>
        <begin position="749"/>
        <end position="768"/>
    </location>
</feature>
<dbReference type="SMART" id="SM00220">
    <property type="entry name" value="S_TKc"/>
    <property type="match status" value="1"/>
</dbReference>
<feature type="region of interest" description="Disordered" evidence="9">
    <location>
        <begin position="809"/>
        <end position="992"/>
    </location>
</feature>
<dbReference type="Proteomes" id="UP000815325">
    <property type="component" value="Unassembled WGS sequence"/>
</dbReference>
<keyword evidence="5" id="KW-0418">Kinase</keyword>
<dbReference type="PROSITE" id="PS00107">
    <property type="entry name" value="PROTEIN_KINASE_ATP"/>
    <property type="match status" value="1"/>
</dbReference>
<keyword evidence="12" id="KW-1185">Reference proteome</keyword>
<dbReference type="Gene3D" id="1.10.510.10">
    <property type="entry name" value="Transferase(Phosphotransferase) domain 1"/>
    <property type="match status" value="1"/>
</dbReference>
<comment type="caution">
    <text evidence="11">The sequence shown here is derived from an EMBL/GenBank/DDBJ whole genome shotgun (WGS) entry which is preliminary data.</text>
</comment>
<dbReference type="PROSITE" id="PS00108">
    <property type="entry name" value="PROTEIN_KINASE_ST"/>
    <property type="match status" value="1"/>
</dbReference>
<feature type="compositionally biased region" description="Low complexity" evidence="9">
    <location>
        <begin position="1149"/>
        <end position="1162"/>
    </location>
</feature>
<proteinExistence type="inferred from homology"/>
<feature type="compositionally biased region" description="Polar residues" evidence="9">
    <location>
        <begin position="619"/>
        <end position="638"/>
    </location>
</feature>
<feature type="binding site" evidence="7">
    <location>
        <position position="322"/>
    </location>
    <ligand>
        <name>ATP</name>
        <dbReference type="ChEBI" id="CHEBI:30616"/>
    </ligand>
</feature>
<name>A0ABQ7GBH3_DUNSA</name>
<reference evidence="11" key="1">
    <citation type="submission" date="2017-08" db="EMBL/GenBank/DDBJ databases">
        <authorList>
            <person name="Polle J.E."/>
            <person name="Barry K."/>
            <person name="Cushman J."/>
            <person name="Schmutz J."/>
            <person name="Tran D."/>
            <person name="Hathwaick L.T."/>
            <person name="Yim W.C."/>
            <person name="Jenkins J."/>
            <person name="Mckie-Krisberg Z.M."/>
            <person name="Prochnik S."/>
            <person name="Lindquist E."/>
            <person name="Dockter R.B."/>
            <person name="Adam C."/>
            <person name="Molina H."/>
            <person name="Bunkerborg J."/>
            <person name="Jin E."/>
            <person name="Buchheim M."/>
            <person name="Magnuson J."/>
        </authorList>
    </citation>
    <scope>NUCLEOTIDE SEQUENCE</scope>
    <source>
        <strain evidence="11">CCAP 19/18</strain>
    </source>
</reference>
<dbReference type="Pfam" id="PF00069">
    <property type="entry name" value="Pkinase"/>
    <property type="match status" value="1"/>
</dbReference>
<keyword evidence="4 7" id="KW-0547">Nucleotide-binding</keyword>
<feature type="compositionally biased region" description="Gly residues" evidence="9">
    <location>
        <begin position="22"/>
        <end position="35"/>
    </location>
</feature>
<protein>
    <recommendedName>
        <fullName evidence="10">Protein kinase domain-containing protein</fullName>
    </recommendedName>
</protein>
<dbReference type="InterPro" id="IPR050494">
    <property type="entry name" value="Ser_Thr_dual-spec_kinase"/>
</dbReference>
<dbReference type="Gene3D" id="3.30.200.20">
    <property type="entry name" value="Phosphorylase Kinase, domain 1"/>
    <property type="match status" value="1"/>
</dbReference>
<dbReference type="EMBL" id="MU069907">
    <property type="protein sequence ID" value="KAF5831964.1"/>
    <property type="molecule type" value="Genomic_DNA"/>
</dbReference>
<evidence type="ECO:0000256" key="7">
    <source>
        <dbReference type="PROSITE-ProRule" id="PRU10141"/>
    </source>
</evidence>
<dbReference type="InterPro" id="IPR008271">
    <property type="entry name" value="Ser/Thr_kinase_AS"/>
</dbReference>
<dbReference type="SUPFAM" id="SSF56112">
    <property type="entry name" value="Protein kinase-like (PK-like)"/>
    <property type="match status" value="1"/>
</dbReference>
<dbReference type="InterPro" id="IPR000719">
    <property type="entry name" value="Prot_kinase_dom"/>
</dbReference>
<dbReference type="PANTHER" id="PTHR24058">
    <property type="entry name" value="DUAL SPECIFICITY PROTEIN KINASE"/>
    <property type="match status" value="1"/>
</dbReference>
<evidence type="ECO:0000256" key="8">
    <source>
        <dbReference type="SAM" id="Coils"/>
    </source>
</evidence>
<keyword evidence="3" id="KW-0808">Transferase</keyword>
<feature type="coiled-coil region" evidence="8">
    <location>
        <begin position="722"/>
        <end position="749"/>
    </location>
</feature>
<feature type="region of interest" description="Disordered" evidence="9">
    <location>
        <begin position="1"/>
        <end position="77"/>
    </location>
</feature>
<dbReference type="PANTHER" id="PTHR24058:SF22">
    <property type="entry name" value="DUAL SPECIFICITY TYROSINE-PHOSPHORYLATION-REGULATED KINASE 4"/>
    <property type="match status" value="1"/>
</dbReference>
<evidence type="ECO:0000256" key="2">
    <source>
        <dbReference type="ARBA" id="ARBA00022527"/>
    </source>
</evidence>
<evidence type="ECO:0000256" key="3">
    <source>
        <dbReference type="ARBA" id="ARBA00022679"/>
    </source>
</evidence>
<evidence type="ECO:0000256" key="6">
    <source>
        <dbReference type="ARBA" id="ARBA00022840"/>
    </source>
</evidence>
<evidence type="ECO:0000313" key="11">
    <source>
        <dbReference type="EMBL" id="KAF5831964.1"/>
    </source>
</evidence>
<feature type="compositionally biased region" description="Low complexity" evidence="9">
    <location>
        <begin position="1216"/>
        <end position="1227"/>
    </location>
</feature>
<dbReference type="PROSITE" id="PS50011">
    <property type="entry name" value="PROTEIN_KINASE_DOM"/>
    <property type="match status" value="1"/>
</dbReference>
<feature type="region of interest" description="Disordered" evidence="9">
    <location>
        <begin position="1204"/>
        <end position="1278"/>
    </location>
</feature>
<feature type="compositionally biased region" description="Low complexity" evidence="9">
    <location>
        <begin position="825"/>
        <end position="834"/>
    </location>
</feature>
<comment type="similarity">
    <text evidence="1">Belongs to the protein kinase superfamily. CMGC Ser/Thr protein kinase family. MNB/DYRK subfamily.</text>
</comment>
<feature type="compositionally biased region" description="Pro residues" evidence="9">
    <location>
        <begin position="814"/>
        <end position="824"/>
    </location>
</feature>
<dbReference type="InterPro" id="IPR017441">
    <property type="entry name" value="Protein_kinase_ATP_BS"/>
</dbReference>
<sequence>MPVAVLPVPKDINNKAKDSLANGGGSSGHNEGGGRLAYQPSKAAGMQPSDSVWGLANKSKPTANGTEGTAKPFLNSSTNNMLSANLLSNLYGSSKQQQPQQGLQQQQSVAVPPLNLAKARALAGENGPILGSSTTRAPLASSAATAGITTTAGQATAASHAFGGAAPGGGMGFLSERAAQHAQHGSGLAPQQAQRIQEQQLQGQQQLLMRQQLRQQQQQLLLLQAQKAADSARRAPPSSSSSSYSVGGRVFFVGRSGAKKIKGNPHTSRSNFGYDDDRGDYNVVLHDHLGYRYEVLGILGKGSFGQVLKCHDFRTNTLRAVKVIRNKKRFHHQALVELQVLQYLRDMDPKNETNCVQITDHFVFRSHLCISFELLSINLYDFIKHNNFCGLSMGLIRRFGHQILVSLQFLKSLRIIHCDLKPENILLCQPNRSAVKVIDFGSSCFKDERVYTYIQSRFYRSPEIILGLPYGCEIDMWSFGCILAELCTGCPLFPGEDEAEQLACIMEVLGVPPADLLAASSRRKLFFDSNNVPRPTVNSQNRTRIPGATNLRAVLKCPDAGFLDLLEKCLRWDPAARLTPDQALHHPWVMGNAAAAAHKPQPPSSPPPAAGGSSHHHLTASQRVRQSGLQDGSATSGTAAEAKQSQPAAAASGNASAAPSGSTSTPAAMPTSNGSGAHQDHAASEDTLPHPPQHHHHHHHHPQHHQYREPPSHARWIPPLSEQQLQEAMQYQQQLRERHQQQLKQLELTGALPATSRTSMSGTGSSSGAMGGGRGSSGSGAACPSSAPYAVPLAAAGAPAELTPHSRAALTHAPHPPSHPPPGSMHPANGSASIPAPPSHHHHPRSLEMSVRRSLLGSQPTPVTDPPHASGSGGSISESGGVVMGGSGRSIPSSGVGMGGVTGSSMVIPAHSAVTPNSSPGTHHHHQPHPPLAHRGSHRGPSEAITPAAHQHHVTHTPGGSLQGSVSAGGGAAASAAGLSPEASGAMQPDSAPVAAGGAGVGGGGGAVGGRVSLAGGSERLRQSRGSVAASVAATMAGGAGGSQPPAAAGGDALSGWQGVGGGSMGGSAGGTGSGFLRGGIVEQGGGTGAGVGGGGSGLLRHAKALGPAVKPLNLTGLQGIAATSAGNPPAFSRHAHSHFHGSLKDQASKPASGVASPASSGNFGSGLLQTPRALKSSLPPPLSSRHAPGTPLSLTIAASHEKGTPWLETGGGEDASSSTASSTSSSHQPQPQHTKSLPHEVGTTRGGTHSNHPSRFLPHLASMHTPRRMPPSPYFAN</sequence>
<evidence type="ECO:0000256" key="5">
    <source>
        <dbReference type="ARBA" id="ARBA00022777"/>
    </source>
</evidence>
<feature type="compositionally biased region" description="Pro residues" evidence="9">
    <location>
        <begin position="600"/>
        <end position="609"/>
    </location>
</feature>
<evidence type="ECO:0000313" key="12">
    <source>
        <dbReference type="Proteomes" id="UP000815325"/>
    </source>
</evidence>
<keyword evidence="8" id="KW-0175">Coiled coil</keyword>
<dbReference type="CDD" id="cd14210">
    <property type="entry name" value="PKc_DYRK"/>
    <property type="match status" value="1"/>
</dbReference>